<name>A0A8S5NML3_9CAUD</name>
<accession>A0A8S5NML3</accession>
<reference evidence="1" key="1">
    <citation type="journal article" date="2021" name="Proc. Natl. Acad. Sci. U.S.A.">
        <title>A Catalog of Tens of Thousands of Viruses from Human Metagenomes Reveals Hidden Associations with Chronic Diseases.</title>
        <authorList>
            <person name="Tisza M.J."/>
            <person name="Buck C.B."/>
        </authorList>
    </citation>
    <scope>NUCLEOTIDE SEQUENCE</scope>
    <source>
        <strain evidence="1">CtGMq5</strain>
    </source>
</reference>
<dbReference type="EMBL" id="BK015206">
    <property type="protein sequence ID" value="DAD95945.1"/>
    <property type="molecule type" value="Genomic_DNA"/>
</dbReference>
<proteinExistence type="predicted"/>
<sequence>MSNSYWNYEDDENIICPYCGQEYEPSYEDTYIGGESVDCYTEDTETYTCDKCGKKFTMYGYQAGWKYRTETIDGEATDEEVERIVEVGVIRNE</sequence>
<evidence type="ECO:0000313" key="1">
    <source>
        <dbReference type="EMBL" id="DAD95945.1"/>
    </source>
</evidence>
<organism evidence="1">
    <name type="scientific">Siphoviridae sp. ctGMq5</name>
    <dbReference type="NCBI Taxonomy" id="2826220"/>
    <lineage>
        <taxon>Viruses</taxon>
        <taxon>Duplodnaviria</taxon>
        <taxon>Heunggongvirae</taxon>
        <taxon>Uroviricota</taxon>
        <taxon>Caudoviricetes</taxon>
    </lineage>
</organism>
<protein>
    <submittedName>
        <fullName evidence="1">TFIIB zinc-binding</fullName>
    </submittedName>
</protein>